<protein>
    <recommendedName>
        <fullName evidence="1">F-box domain-containing protein</fullName>
    </recommendedName>
</protein>
<feature type="domain" description="F-box" evidence="1">
    <location>
        <begin position="1"/>
        <end position="47"/>
    </location>
</feature>
<dbReference type="InterPro" id="IPR055290">
    <property type="entry name" value="At3g26010-like"/>
</dbReference>
<sequence length="422" mass="48491">MSTFDQIPECLVLEILYRLPPKSVYRFKSVSKRWKNLITEPSFMKSYLAISSSWTLISYFDSAVAYRDIPDEYKGVHFVTPQLSNYPLDTIPRCQRKNYLIASSGDLLLFSGPPSGWNVCNPFTKQWIEVPPQPRHRNSDSWGIGFISRVQDGVAQYKVVIITGTSYAGPPGYESRGTDVFHLATFCSEIGKWRNSKVSLPDYIRLLIPFLGCFSFNGAIHWIEDRLATMIAYNPSTNECRLIKMPIYFHRLSGINMVVNVCQGRIRCFEVSTYGLPPQELGSWSLWVLEDYDKGKWRLEHSGDERKVCSLDALPEVHTPRRTLTPIAFHPLDLDIVFFWCDGHILPYSLRTGFFETGGYLIPSSGWLIWWDVFPVMVPSRLIPAAQPCRRNITGRIAMAFKEKKEKIEKLLKYFPTLGKQK</sequence>
<dbReference type="Pfam" id="PF24750">
    <property type="entry name" value="b-prop_At3g26010-like"/>
    <property type="match status" value="1"/>
</dbReference>
<dbReference type="EMBL" id="JAVXUO010001019">
    <property type="protein sequence ID" value="KAK2987016.1"/>
    <property type="molecule type" value="Genomic_DNA"/>
</dbReference>
<dbReference type="SMART" id="SM00256">
    <property type="entry name" value="FBOX"/>
    <property type="match status" value="1"/>
</dbReference>
<reference evidence="2" key="1">
    <citation type="submission" date="2022-12" db="EMBL/GenBank/DDBJ databases">
        <title>Draft genome assemblies for two species of Escallonia (Escalloniales).</title>
        <authorList>
            <person name="Chanderbali A."/>
            <person name="Dervinis C."/>
            <person name="Anghel I."/>
            <person name="Soltis D."/>
            <person name="Soltis P."/>
            <person name="Zapata F."/>
        </authorList>
    </citation>
    <scope>NUCLEOTIDE SEQUENCE</scope>
    <source>
        <strain evidence="2">UCBG92.1500</strain>
        <tissue evidence="2">Leaf</tissue>
    </source>
</reference>
<dbReference type="CDD" id="cd22157">
    <property type="entry name" value="F-box_AtFBW1-like"/>
    <property type="match status" value="1"/>
</dbReference>
<name>A0AA88ULZ9_9ASTE</name>
<dbReference type="PROSITE" id="PS50181">
    <property type="entry name" value="FBOX"/>
    <property type="match status" value="1"/>
</dbReference>
<gene>
    <name evidence="2" type="ORF">RJ640_024914</name>
</gene>
<dbReference type="PANTHER" id="PTHR35546">
    <property type="entry name" value="F-BOX PROTEIN INTERACTION DOMAIN PROTEIN-RELATED"/>
    <property type="match status" value="1"/>
</dbReference>
<organism evidence="2 3">
    <name type="scientific">Escallonia rubra</name>
    <dbReference type="NCBI Taxonomy" id="112253"/>
    <lineage>
        <taxon>Eukaryota</taxon>
        <taxon>Viridiplantae</taxon>
        <taxon>Streptophyta</taxon>
        <taxon>Embryophyta</taxon>
        <taxon>Tracheophyta</taxon>
        <taxon>Spermatophyta</taxon>
        <taxon>Magnoliopsida</taxon>
        <taxon>eudicotyledons</taxon>
        <taxon>Gunneridae</taxon>
        <taxon>Pentapetalae</taxon>
        <taxon>asterids</taxon>
        <taxon>campanulids</taxon>
        <taxon>Escalloniales</taxon>
        <taxon>Escalloniaceae</taxon>
        <taxon>Escallonia</taxon>
    </lineage>
</organism>
<dbReference type="Proteomes" id="UP001187471">
    <property type="component" value="Unassembled WGS sequence"/>
</dbReference>
<comment type="caution">
    <text evidence="2">The sequence shown here is derived from an EMBL/GenBank/DDBJ whole genome shotgun (WGS) entry which is preliminary data.</text>
</comment>
<dbReference type="AlphaFoldDB" id="A0AA88ULZ9"/>
<keyword evidence="3" id="KW-1185">Reference proteome</keyword>
<dbReference type="PANTHER" id="PTHR35546:SF130">
    <property type="entry name" value="EXPRESSED PROTEIN"/>
    <property type="match status" value="1"/>
</dbReference>
<accession>A0AA88ULZ9</accession>
<evidence type="ECO:0000313" key="3">
    <source>
        <dbReference type="Proteomes" id="UP001187471"/>
    </source>
</evidence>
<dbReference type="InterPro" id="IPR056592">
    <property type="entry name" value="Beta-prop_At3g26010-like"/>
</dbReference>
<dbReference type="InterPro" id="IPR036047">
    <property type="entry name" value="F-box-like_dom_sf"/>
</dbReference>
<dbReference type="InterPro" id="IPR001810">
    <property type="entry name" value="F-box_dom"/>
</dbReference>
<dbReference type="Pfam" id="PF00646">
    <property type="entry name" value="F-box"/>
    <property type="match status" value="1"/>
</dbReference>
<evidence type="ECO:0000313" key="2">
    <source>
        <dbReference type="EMBL" id="KAK2987016.1"/>
    </source>
</evidence>
<dbReference type="SUPFAM" id="SSF81383">
    <property type="entry name" value="F-box domain"/>
    <property type="match status" value="1"/>
</dbReference>
<proteinExistence type="predicted"/>
<evidence type="ECO:0000259" key="1">
    <source>
        <dbReference type="PROSITE" id="PS50181"/>
    </source>
</evidence>
<dbReference type="Gene3D" id="1.20.1280.50">
    <property type="match status" value="1"/>
</dbReference>